<keyword evidence="2" id="KW-0378">Hydrolase</keyword>
<dbReference type="Pfam" id="PF01863">
    <property type="entry name" value="YgjP-like"/>
    <property type="match status" value="1"/>
</dbReference>
<feature type="domain" description="YgjP-like metallopeptidase" evidence="1">
    <location>
        <begin position="25"/>
        <end position="101"/>
    </location>
</feature>
<name>A0A223HZV8_THETR</name>
<dbReference type="GO" id="GO:0016787">
    <property type="term" value="F:hydrolase activity"/>
    <property type="evidence" value="ECO:0007669"/>
    <property type="project" value="UniProtKB-KW"/>
</dbReference>
<reference evidence="2 3" key="1">
    <citation type="submission" date="2016-08" db="EMBL/GenBank/DDBJ databases">
        <title>A novel genetic cassette of butanologenic Thermoanaerobacterium thermosaccharolyticum that directly convert cellulose to butanol.</title>
        <authorList>
            <person name="Li T."/>
            <person name="He J."/>
        </authorList>
    </citation>
    <scope>NUCLEOTIDE SEQUENCE [LARGE SCALE GENOMIC DNA]</scope>
    <source>
        <strain evidence="2 3">TG57</strain>
    </source>
</reference>
<accession>A0A223HZV8</accession>
<evidence type="ECO:0000313" key="2">
    <source>
        <dbReference type="EMBL" id="AST58012.1"/>
    </source>
</evidence>
<evidence type="ECO:0000313" key="3">
    <source>
        <dbReference type="Proteomes" id="UP000214975"/>
    </source>
</evidence>
<dbReference type="RefSeq" id="WP_094397491.1">
    <property type="nucleotide sequence ID" value="NZ_CP016893.1"/>
</dbReference>
<evidence type="ECO:0000259" key="1">
    <source>
        <dbReference type="Pfam" id="PF01863"/>
    </source>
</evidence>
<dbReference type="InterPro" id="IPR002725">
    <property type="entry name" value="YgjP-like_metallopeptidase"/>
</dbReference>
<dbReference type="EMBL" id="CP016893">
    <property type="protein sequence ID" value="AST58012.1"/>
    <property type="molecule type" value="Genomic_DNA"/>
</dbReference>
<organism evidence="2 3">
    <name type="scientific">Thermoanaerobacterium thermosaccharolyticum</name>
    <name type="common">Clostridium thermosaccharolyticum</name>
    <dbReference type="NCBI Taxonomy" id="1517"/>
    <lineage>
        <taxon>Bacteria</taxon>
        <taxon>Bacillati</taxon>
        <taxon>Bacillota</taxon>
        <taxon>Clostridia</taxon>
        <taxon>Thermoanaerobacterales</taxon>
        <taxon>Thermoanaerobacteraceae</taxon>
        <taxon>Thermoanaerobacterium</taxon>
    </lineage>
</organism>
<proteinExistence type="predicted"/>
<dbReference type="Proteomes" id="UP000214975">
    <property type="component" value="Chromosome"/>
</dbReference>
<protein>
    <submittedName>
        <fullName evidence="2">Metal-dependent hydrolase</fullName>
    </submittedName>
</protein>
<sequence>MKDKEYFVETSNNKITYTVVKTKRKTIGITVDRNGEVKVHAPFCVTEKQICKVVQKKADWIIKKVNEVIKRNSNTVCRQFVSGEKFLYLGKEYTLEIVERDLGKVLYSKLFQYK</sequence>
<dbReference type="AlphaFoldDB" id="A0A223HZV8"/>
<gene>
    <name evidence="2" type="ORF">Thert_02068</name>
</gene>